<protein>
    <submittedName>
        <fullName evidence="2">Uncharacterized protein</fullName>
    </submittedName>
</protein>
<dbReference type="AlphaFoldDB" id="A0A7J6NBE0"/>
<name>A0A7J6NBE0_PEROL</name>
<dbReference type="Proteomes" id="UP000541610">
    <property type="component" value="Unassembled WGS sequence"/>
</dbReference>
<evidence type="ECO:0000256" key="1">
    <source>
        <dbReference type="SAM" id="SignalP"/>
    </source>
</evidence>
<keyword evidence="1" id="KW-0732">Signal</keyword>
<evidence type="ECO:0000313" key="3">
    <source>
        <dbReference type="Proteomes" id="UP000541610"/>
    </source>
</evidence>
<dbReference type="EMBL" id="JABANP010000568">
    <property type="protein sequence ID" value="KAF4680830.1"/>
    <property type="molecule type" value="Genomic_DNA"/>
</dbReference>
<reference evidence="2 3" key="1">
    <citation type="submission" date="2020-04" db="EMBL/GenBank/DDBJ databases">
        <title>Perkinsus olseni comparative genomics.</title>
        <authorList>
            <person name="Bogema D.R."/>
        </authorList>
    </citation>
    <scope>NUCLEOTIDE SEQUENCE [LARGE SCALE GENOMIC DNA]</scope>
    <source>
        <strain evidence="2">00978-12</strain>
    </source>
</reference>
<comment type="caution">
    <text evidence="2">The sequence shown here is derived from an EMBL/GenBank/DDBJ whole genome shotgun (WGS) entry which is preliminary data.</text>
</comment>
<feature type="signal peptide" evidence="1">
    <location>
        <begin position="1"/>
        <end position="21"/>
    </location>
</feature>
<dbReference type="SUPFAM" id="SSF51445">
    <property type="entry name" value="(Trans)glycosidases"/>
    <property type="match status" value="1"/>
</dbReference>
<organism evidence="2 3">
    <name type="scientific">Perkinsus olseni</name>
    <name type="common">Perkinsus atlanticus</name>
    <dbReference type="NCBI Taxonomy" id="32597"/>
    <lineage>
        <taxon>Eukaryota</taxon>
        <taxon>Sar</taxon>
        <taxon>Alveolata</taxon>
        <taxon>Perkinsozoa</taxon>
        <taxon>Perkinsea</taxon>
        <taxon>Perkinsida</taxon>
        <taxon>Perkinsidae</taxon>
        <taxon>Perkinsus</taxon>
    </lineage>
</organism>
<feature type="chain" id="PRO_5029761384" evidence="1">
    <location>
        <begin position="22"/>
        <end position="346"/>
    </location>
</feature>
<gene>
    <name evidence="2" type="ORF">FOZ60_012881</name>
</gene>
<evidence type="ECO:0000313" key="2">
    <source>
        <dbReference type="EMBL" id="KAF4680830.1"/>
    </source>
</evidence>
<proteinExistence type="predicted"/>
<accession>A0A7J6NBE0</accession>
<dbReference type="InterPro" id="IPR017853">
    <property type="entry name" value="GH"/>
</dbReference>
<sequence>MSNPVQLLFYILGCSVMDVIASSANPVHFYKEVRFPWDVKEDPTCSNSTLCPTLNYTWQCYFDKLLGMGVKNFVFGGYAIKQNSTIRLDWEPFGHPWDEKEFEYVKRRSAEKGGKILADFGLYRPATLNRTTFLSSAKDFVKRYPVDGFRLDLWLNDPDENIKVVREILDITKKLGLETALRFVADEWQIMKKEGLGTIADTYFSTLWPSCDKSSPPFNSNQFAKKVITNATQAGVHLNTFVLEIPLFVPFRVCNVGGYGYSEAVYDAGADPRGNGSLLYFYGYHMDPPLYFFSQPRAVEKVDLADKSGLHGIMLQGDDISAQDLYPWDKGSLLNALAKKSRSDNV</sequence>